<dbReference type="eggNOG" id="KOG3395">
    <property type="taxonomic scope" value="Eukaryota"/>
</dbReference>
<dbReference type="PANTHER" id="PTHR15967">
    <property type="entry name" value="E2F-ASSOCIATED PHOSPHOPROTEIN"/>
    <property type="match status" value="1"/>
</dbReference>
<evidence type="ECO:0000313" key="2">
    <source>
        <dbReference type="EMBL" id="EDV24036.1"/>
    </source>
</evidence>
<feature type="region of interest" description="Disordered" evidence="1">
    <location>
        <begin position="124"/>
        <end position="151"/>
    </location>
</feature>
<dbReference type="FunCoup" id="B3S0M2">
    <property type="interactions" value="1736"/>
</dbReference>
<feature type="compositionally biased region" description="Basic residues" evidence="1">
    <location>
        <begin position="124"/>
        <end position="137"/>
    </location>
</feature>
<dbReference type="InParanoid" id="B3S0M2"/>
<sequence>MQATWKIFSNSCSTLLLQFLGYIVDKKKKKLKKLSNDELFYDPNIDDDNELWVKSRKETPNLQVNNNYSKRISQNQNSDMVLSCPSCMSILTRDCQRHDTYKDQFRAMFVSNCNVLTEQTLRYANKKQSRRRKKKRNVNLDNTETNEGNPCSTTLGENDAIYHPVQCAVCFTEVAVYDKEEVYHFFHVIEGIS</sequence>
<dbReference type="EMBL" id="DS985246">
    <property type="protein sequence ID" value="EDV24036.1"/>
    <property type="molecule type" value="Genomic_DNA"/>
</dbReference>
<evidence type="ECO:0008006" key="4">
    <source>
        <dbReference type="Google" id="ProtNLM"/>
    </source>
</evidence>
<dbReference type="AlphaFoldDB" id="B3S0M2"/>
<feature type="compositionally biased region" description="Polar residues" evidence="1">
    <location>
        <begin position="139"/>
        <end position="151"/>
    </location>
</feature>
<protein>
    <recommendedName>
        <fullName evidence="4">E2F-associated phosphoprotein</fullName>
    </recommendedName>
</protein>
<dbReference type="Pfam" id="PF10238">
    <property type="entry name" value="Eapp_C"/>
    <property type="match status" value="1"/>
</dbReference>
<accession>B3S0M2</accession>
<reference evidence="2 3" key="1">
    <citation type="journal article" date="2008" name="Nature">
        <title>The Trichoplax genome and the nature of placozoans.</title>
        <authorList>
            <person name="Srivastava M."/>
            <person name="Begovic E."/>
            <person name="Chapman J."/>
            <person name="Putnam N.H."/>
            <person name="Hellsten U."/>
            <person name="Kawashima T."/>
            <person name="Kuo A."/>
            <person name="Mitros T."/>
            <person name="Salamov A."/>
            <person name="Carpenter M.L."/>
            <person name="Signorovitch A.Y."/>
            <person name="Moreno M.A."/>
            <person name="Kamm K."/>
            <person name="Grimwood J."/>
            <person name="Schmutz J."/>
            <person name="Shapiro H."/>
            <person name="Grigoriev I.V."/>
            <person name="Buss L.W."/>
            <person name="Schierwater B."/>
            <person name="Dellaporta S.L."/>
            <person name="Rokhsar D.S."/>
        </authorList>
    </citation>
    <scope>NUCLEOTIDE SEQUENCE [LARGE SCALE GENOMIC DNA]</scope>
    <source>
        <strain evidence="2 3">Grell-BS-1999</strain>
    </source>
</reference>
<dbReference type="PANTHER" id="PTHR15967:SF0">
    <property type="entry name" value="E2F-ASSOCIATED PHOSPHOPROTEIN"/>
    <property type="match status" value="1"/>
</dbReference>
<dbReference type="PhylomeDB" id="B3S0M2"/>
<evidence type="ECO:0000313" key="3">
    <source>
        <dbReference type="Proteomes" id="UP000009022"/>
    </source>
</evidence>
<dbReference type="STRING" id="10228.B3S0M2"/>
<dbReference type="KEGG" id="tad:TRIADDRAFT_26703"/>
<dbReference type="OrthoDB" id="122464at2759"/>
<dbReference type="HOGENOM" id="CLU_075202_1_1_1"/>
<proteinExistence type="predicted"/>
<dbReference type="InterPro" id="IPR019370">
    <property type="entry name" value="E2F-assoc_phosphoprotein"/>
</dbReference>
<dbReference type="OMA" id="IFVVNCK"/>
<evidence type="ECO:0000256" key="1">
    <source>
        <dbReference type="SAM" id="MobiDB-lite"/>
    </source>
</evidence>
<dbReference type="GeneID" id="6754403"/>
<keyword evidence="3" id="KW-1185">Reference proteome</keyword>
<dbReference type="CTD" id="6754403"/>
<dbReference type="RefSeq" id="XP_002113562.1">
    <property type="nucleotide sequence ID" value="XM_002113526.1"/>
</dbReference>
<dbReference type="Proteomes" id="UP000009022">
    <property type="component" value="Unassembled WGS sequence"/>
</dbReference>
<organism evidence="2 3">
    <name type="scientific">Trichoplax adhaerens</name>
    <name type="common">Trichoplax reptans</name>
    <dbReference type="NCBI Taxonomy" id="10228"/>
    <lineage>
        <taxon>Eukaryota</taxon>
        <taxon>Metazoa</taxon>
        <taxon>Placozoa</taxon>
        <taxon>Uniplacotomia</taxon>
        <taxon>Trichoplacea</taxon>
        <taxon>Trichoplacidae</taxon>
        <taxon>Trichoplax</taxon>
    </lineage>
</organism>
<name>B3S0M2_TRIAD</name>
<gene>
    <name evidence="2" type="ORF">TRIADDRAFT_26703</name>
</gene>
<dbReference type="GO" id="GO:0005634">
    <property type="term" value="C:nucleus"/>
    <property type="evidence" value="ECO:0000318"/>
    <property type="project" value="GO_Central"/>
</dbReference>